<organism evidence="2">
    <name type="scientific">seawater metagenome</name>
    <dbReference type="NCBI Taxonomy" id="1561972"/>
    <lineage>
        <taxon>unclassified sequences</taxon>
        <taxon>metagenomes</taxon>
        <taxon>ecological metagenomes</taxon>
    </lineage>
</organism>
<sequence length="479" mass="55779">METLKKEVINESSGNWDPSNLFYSKLENNCKIYLSKSVAREINNPFDKKRKPLIEERNAEIEKVKTQKSNLTDTYQALQVTFLTRLKDAEERSIANIEQFCSKTRDEIYDSYEKYNTKAIDIINKYQRLEWEKIESYITKVKPILNKFEEDKNVFDLSSRLNKYGKKVKIQNNEQLIDTVISTATDSFELNPEEKEQSISKTSNNLKDFLPAFQVLPNITVSGEVLTLGDKSEFSKTFDMATQTLVSKIKSVFDFKKGEISGLLANLRNIKLHYELVKPDNIKDLVYELSSAMKSSIEKHEKYIEDSTDIFSKRRKKIENTIKSLVENIDKLNDETNIALEEIILDLKNELGNILEARNNNIRSSITRCTEMLKIELKSITQLIENEKSIMHKQKKELEKEEAVIISEIKEKNKMKIEKIEINLSDKNLNGIIFLKENKLDIKIIKISSKFIYFEYTDLITQQVKKDFTSVTNVCKMKD</sequence>
<feature type="coiled-coil region" evidence="1">
    <location>
        <begin position="315"/>
        <end position="342"/>
    </location>
</feature>
<reference evidence="2" key="1">
    <citation type="submission" date="2019-09" db="EMBL/GenBank/DDBJ databases">
        <authorList>
            <person name="Needham M D."/>
        </authorList>
    </citation>
    <scope>NUCLEOTIDE SEQUENCE</scope>
</reference>
<evidence type="ECO:0000313" key="2">
    <source>
        <dbReference type="EMBL" id="VVU95537.1"/>
    </source>
</evidence>
<dbReference type="AlphaFoldDB" id="A0A5E8CKE8"/>
<feature type="coiled-coil region" evidence="1">
    <location>
        <begin position="54"/>
        <end position="81"/>
    </location>
</feature>
<protein>
    <submittedName>
        <fullName evidence="2">Uncharacterized protein</fullName>
    </submittedName>
</protein>
<evidence type="ECO:0000256" key="1">
    <source>
        <dbReference type="SAM" id="Coils"/>
    </source>
</evidence>
<accession>A0A5E8CKE8</accession>
<keyword evidence="1" id="KW-0175">Coiled coil</keyword>
<name>A0A5E8CKE8_9ZZZZ</name>
<dbReference type="EMBL" id="CABVLZ010000005">
    <property type="protein sequence ID" value="VVU95537.1"/>
    <property type="molecule type" value="Genomic_DNA"/>
</dbReference>
<proteinExistence type="predicted"/>
<gene>
    <name evidence="2" type="ORF">CPAV1605_1288</name>
</gene>